<name>A0A328D607_9ASTE</name>
<proteinExistence type="predicted"/>
<feature type="transmembrane region" description="Helical" evidence="1">
    <location>
        <begin position="6"/>
        <end position="27"/>
    </location>
</feature>
<sequence length="101" mass="12135">MMFSLLVFVPVWLYIYSLKISFFLKIINMQEVFREIKEMCVGREGLQVFYHTLNAYALYRMALLGFSWSYASSFVTFFYIPFKQILVTHCSISTLFLRLRR</sequence>
<evidence type="ECO:0000313" key="2">
    <source>
        <dbReference type="EMBL" id="RAL39878.1"/>
    </source>
</evidence>
<keyword evidence="1" id="KW-0472">Membrane</keyword>
<organism evidence="2 3">
    <name type="scientific">Cuscuta australis</name>
    <dbReference type="NCBI Taxonomy" id="267555"/>
    <lineage>
        <taxon>Eukaryota</taxon>
        <taxon>Viridiplantae</taxon>
        <taxon>Streptophyta</taxon>
        <taxon>Embryophyta</taxon>
        <taxon>Tracheophyta</taxon>
        <taxon>Spermatophyta</taxon>
        <taxon>Magnoliopsida</taxon>
        <taxon>eudicotyledons</taxon>
        <taxon>Gunneridae</taxon>
        <taxon>Pentapetalae</taxon>
        <taxon>asterids</taxon>
        <taxon>lamiids</taxon>
        <taxon>Solanales</taxon>
        <taxon>Convolvulaceae</taxon>
        <taxon>Cuscuteae</taxon>
        <taxon>Cuscuta</taxon>
        <taxon>Cuscuta subgen. Grammica</taxon>
        <taxon>Cuscuta sect. Cleistogrammica</taxon>
    </lineage>
</organism>
<evidence type="ECO:0000313" key="3">
    <source>
        <dbReference type="Proteomes" id="UP000249390"/>
    </source>
</evidence>
<evidence type="ECO:0000256" key="1">
    <source>
        <dbReference type="SAM" id="Phobius"/>
    </source>
</evidence>
<feature type="transmembrane region" description="Helical" evidence="1">
    <location>
        <begin position="77"/>
        <end position="97"/>
    </location>
</feature>
<keyword evidence="1" id="KW-1133">Transmembrane helix</keyword>
<dbReference type="AlphaFoldDB" id="A0A328D607"/>
<keyword evidence="3" id="KW-1185">Reference proteome</keyword>
<feature type="transmembrane region" description="Helical" evidence="1">
    <location>
        <begin position="48"/>
        <end position="71"/>
    </location>
</feature>
<dbReference type="Proteomes" id="UP000249390">
    <property type="component" value="Unassembled WGS sequence"/>
</dbReference>
<keyword evidence="1" id="KW-0812">Transmembrane</keyword>
<protein>
    <submittedName>
        <fullName evidence="2">Uncharacterized protein</fullName>
    </submittedName>
</protein>
<reference evidence="2 3" key="1">
    <citation type="submission" date="2018-06" db="EMBL/GenBank/DDBJ databases">
        <title>The Genome of Cuscuta australis (Dodder) Provides Insight into the Evolution of Plant Parasitism.</title>
        <authorList>
            <person name="Liu H."/>
        </authorList>
    </citation>
    <scope>NUCLEOTIDE SEQUENCE [LARGE SCALE GENOMIC DNA]</scope>
    <source>
        <strain evidence="3">cv. Yunnan</strain>
        <tissue evidence="2">Vines</tissue>
    </source>
</reference>
<dbReference type="EMBL" id="NQVE01000196">
    <property type="protein sequence ID" value="RAL39878.1"/>
    <property type="molecule type" value="Genomic_DNA"/>
</dbReference>
<gene>
    <name evidence="2" type="ORF">DM860_013079</name>
</gene>
<accession>A0A328D607</accession>
<comment type="caution">
    <text evidence="2">The sequence shown here is derived from an EMBL/GenBank/DDBJ whole genome shotgun (WGS) entry which is preliminary data.</text>
</comment>